<evidence type="ECO:0000256" key="1">
    <source>
        <dbReference type="ARBA" id="ARBA00008861"/>
    </source>
</evidence>
<dbReference type="OrthoDB" id="3262926at2759"/>
<accession>W9ZI70</accession>
<dbReference type="RefSeq" id="XP_007721703.1">
    <property type="nucleotide sequence ID" value="XM_007723513.1"/>
</dbReference>
<dbReference type="InterPro" id="IPR009288">
    <property type="entry name" value="AIG2-like_dom"/>
</dbReference>
<sequence>MDLLAELESMAMNAAEEDNISNVDRERSQKLFGFTHSEALSALERYRRDVSRIRVANELWVAVKSEKQAEGHDRESYEYSLMRPQKRDSCREYDERGRFILQLAGPLTTPEIIQNAAALNKIPTLSEGVGEDGPARFCEIDGAAKRRLLSWVAKHHCGFQPTIIRLSKAKKELCTHTPAPMLGRNCALPQYRADHADFEPVPSPDQYPVWYFFYGTLADPDVISQHLGLGKTPNYVPAHVTGGRIRTWAGKYKALVEAPGVFVFGSAFLVESRAYEDALRFYETDKYEVVRCQITTQNGVMDGLTFRFDGTERDLD</sequence>
<gene>
    <name evidence="5" type="ORF">A1O1_02602</name>
</gene>
<dbReference type="PANTHER" id="PTHR31544">
    <property type="entry name" value="AIG2-LIKE PROTEIN D"/>
    <property type="match status" value="1"/>
</dbReference>
<evidence type="ECO:0000313" key="5">
    <source>
        <dbReference type="EMBL" id="EXJ94209.1"/>
    </source>
</evidence>
<proteinExistence type="inferred from homology"/>
<dbReference type="Gene3D" id="3.10.490.10">
    <property type="entry name" value="Gamma-glutamyl cyclotransferase-like"/>
    <property type="match status" value="1"/>
</dbReference>
<dbReference type="InterPro" id="IPR045038">
    <property type="entry name" value="AIG2-like"/>
</dbReference>
<dbReference type="GeneID" id="19157502"/>
<comment type="caution">
    <text evidence="5">The sequence shown here is derived from an EMBL/GenBank/DDBJ whole genome shotgun (WGS) entry which is preliminary data.</text>
</comment>
<dbReference type="SUPFAM" id="SSF110857">
    <property type="entry name" value="Gamma-glutamyl cyclotransferase-like"/>
    <property type="match status" value="1"/>
</dbReference>
<evidence type="ECO:0000256" key="2">
    <source>
        <dbReference type="ARBA" id="ARBA00022679"/>
    </source>
</evidence>
<dbReference type="CDD" id="cd06661">
    <property type="entry name" value="GGCT_like"/>
    <property type="match status" value="1"/>
</dbReference>
<dbReference type="AlphaFoldDB" id="W9ZI70"/>
<dbReference type="Pfam" id="PF06094">
    <property type="entry name" value="GGACT"/>
    <property type="match status" value="1"/>
</dbReference>
<dbReference type="HOGENOM" id="CLU_075111_1_0_1"/>
<protein>
    <recommendedName>
        <fullName evidence="3">Putative gamma-glutamylcyclotransferase</fullName>
    </recommendedName>
</protein>
<evidence type="ECO:0000313" key="6">
    <source>
        <dbReference type="Proteomes" id="UP000019484"/>
    </source>
</evidence>
<feature type="domain" description="Gamma-glutamylcyclotransferase AIG2-like" evidence="4">
    <location>
        <begin position="211"/>
        <end position="306"/>
    </location>
</feature>
<reference evidence="5 6" key="1">
    <citation type="submission" date="2013-03" db="EMBL/GenBank/DDBJ databases">
        <title>The Genome Sequence of Capronia coronata CBS 617.96.</title>
        <authorList>
            <consortium name="The Broad Institute Genomics Platform"/>
            <person name="Cuomo C."/>
            <person name="de Hoog S."/>
            <person name="Gorbushina A."/>
            <person name="Walker B."/>
            <person name="Young S.K."/>
            <person name="Zeng Q."/>
            <person name="Gargeya S."/>
            <person name="Fitzgerald M."/>
            <person name="Haas B."/>
            <person name="Abouelleil A."/>
            <person name="Allen A.W."/>
            <person name="Alvarado L."/>
            <person name="Arachchi H.M."/>
            <person name="Berlin A.M."/>
            <person name="Chapman S.B."/>
            <person name="Gainer-Dewar J."/>
            <person name="Goldberg J."/>
            <person name="Griggs A."/>
            <person name="Gujja S."/>
            <person name="Hansen M."/>
            <person name="Howarth C."/>
            <person name="Imamovic A."/>
            <person name="Ireland A."/>
            <person name="Larimer J."/>
            <person name="McCowan C."/>
            <person name="Murphy C."/>
            <person name="Pearson M."/>
            <person name="Poon T.W."/>
            <person name="Priest M."/>
            <person name="Roberts A."/>
            <person name="Saif S."/>
            <person name="Shea T."/>
            <person name="Sisk P."/>
            <person name="Sykes S."/>
            <person name="Wortman J."/>
            <person name="Nusbaum C."/>
            <person name="Birren B."/>
        </authorList>
    </citation>
    <scope>NUCLEOTIDE SEQUENCE [LARGE SCALE GENOMIC DNA]</scope>
    <source>
        <strain evidence="5 6">CBS 617.96</strain>
    </source>
</reference>
<dbReference type="InterPro" id="IPR013024">
    <property type="entry name" value="GGCT-like"/>
</dbReference>
<keyword evidence="2" id="KW-0808">Transferase</keyword>
<comment type="similarity">
    <text evidence="1">Belongs to the gamma-glutamylcyclotransferase family.</text>
</comment>
<dbReference type="Proteomes" id="UP000019484">
    <property type="component" value="Unassembled WGS sequence"/>
</dbReference>
<evidence type="ECO:0000256" key="3">
    <source>
        <dbReference type="ARBA" id="ARBA00030602"/>
    </source>
</evidence>
<keyword evidence="6" id="KW-1185">Reference proteome</keyword>
<dbReference type="eggNOG" id="ENOG502SP8N">
    <property type="taxonomic scope" value="Eukaryota"/>
</dbReference>
<dbReference type="InterPro" id="IPR036568">
    <property type="entry name" value="GGCT-like_sf"/>
</dbReference>
<dbReference type="EMBL" id="AMWN01000002">
    <property type="protein sequence ID" value="EXJ94209.1"/>
    <property type="molecule type" value="Genomic_DNA"/>
</dbReference>
<dbReference type="GO" id="GO:0016740">
    <property type="term" value="F:transferase activity"/>
    <property type="evidence" value="ECO:0007669"/>
    <property type="project" value="UniProtKB-KW"/>
</dbReference>
<name>W9ZI70_9EURO</name>
<evidence type="ECO:0000259" key="4">
    <source>
        <dbReference type="Pfam" id="PF06094"/>
    </source>
</evidence>
<dbReference type="PANTHER" id="PTHR31544:SF4">
    <property type="entry name" value="GAMMA-GLUTAMYLCYCLOTRANSFERASE-RELATED"/>
    <property type="match status" value="1"/>
</dbReference>
<organism evidence="5 6">
    <name type="scientific">Capronia coronata CBS 617.96</name>
    <dbReference type="NCBI Taxonomy" id="1182541"/>
    <lineage>
        <taxon>Eukaryota</taxon>
        <taxon>Fungi</taxon>
        <taxon>Dikarya</taxon>
        <taxon>Ascomycota</taxon>
        <taxon>Pezizomycotina</taxon>
        <taxon>Eurotiomycetes</taxon>
        <taxon>Chaetothyriomycetidae</taxon>
        <taxon>Chaetothyriales</taxon>
        <taxon>Herpotrichiellaceae</taxon>
        <taxon>Capronia</taxon>
    </lineage>
</organism>